<dbReference type="PROSITE" id="PS00108">
    <property type="entry name" value="PROTEIN_KINASE_ST"/>
    <property type="match status" value="1"/>
</dbReference>
<dbReference type="Gene3D" id="1.10.510.10">
    <property type="entry name" value="Transferase(Phosphotransferase) domain 1"/>
    <property type="match status" value="1"/>
</dbReference>
<dbReference type="EMBL" id="JAOPHQ010000904">
    <property type="protein sequence ID" value="KAK0152739.1"/>
    <property type="molecule type" value="Genomic_DNA"/>
</dbReference>
<keyword evidence="2" id="KW-0808">Transferase</keyword>
<accession>A0AA47N6R6</accession>
<keyword evidence="3" id="KW-0547">Nucleotide-binding</keyword>
<evidence type="ECO:0000256" key="4">
    <source>
        <dbReference type="ARBA" id="ARBA00022777"/>
    </source>
</evidence>
<feature type="domain" description="Protein kinase" evidence="6">
    <location>
        <begin position="1"/>
        <end position="398"/>
    </location>
</feature>
<dbReference type="PANTHER" id="PTHR24058:SF53">
    <property type="entry name" value="HOMEODOMAIN-INTERACTING PROTEIN KINASE 2"/>
    <property type="match status" value="1"/>
</dbReference>
<reference evidence="7" key="1">
    <citation type="journal article" date="2023" name="Front. Mar. Sci.">
        <title>A new Merluccius polli reference genome to investigate the effects of global change in West African waters.</title>
        <authorList>
            <person name="Mateo J.L."/>
            <person name="Blanco-Fernandez C."/>
            <person name="Garcia-Vazquez E."/>
            <person name="Machado-Schiaffino G."/>
        </authorList>
    </citation>
    <scope>NUCLEOTIDE SEQUENCE</scope>
    <source>
        <strain evidence="7">C29</strain>
        <tissue evidence="7">Fin</tissue>
    </source>
</reference>
<evidence type="ECO:0000256" key="3">
    <source>
        <dbReference type="ARBA" id="ARBA00022741"/>
    </source>
</evidence>
<gene>
    <name evidence="7" type="primary">HIPK3_6</name>
    <name evidence="7" type="ORF">N1851_005726</name>
</gene>
<evidence type="ECO:0000313" key="7">
    <source>
        <dbReference type="EMBL" id="KAK0152739.1"/>
    </source>
</evidence>
<dbReference type="Proteomes" id="UP001174136">
    <property type="component" value="Unassembled WGS sequence"/>
</dbReference>
<dbReference type="InterPro" id="IPR008271">
    <property type="entry name" value="Ser/Thr_kinase_AS"/>
</dbReference>
<keyword evidence="4 7" id="KW-0418">Kinase</keyword>
<dbReference type="InterPro" id="IPR000719">
    <property type="entry name" value="Prot_kinase_dom"/>
</dbReference>
<evidence type="ECO:0000256" key="1">
    <source>
        <dbReference type="ARBA" id="ARBA00022527"/>
    </source>
</evidence>
<name>A0AA47N6R6_MERPO</name>
<dbReference type="GO" id="GO:0007224">
    <property type="term" value="P:smoothened signaling pathway"/>
    <property type="evidence" value="ECO:0007669"/>
    <property type="project" value="TreeGrafter"/>
</dbReference>
<sequence>MPSCLCLNGEASCTWSPPWFSITRCQDGRRLRCQGSNVDIHHEQPSVHPRHAGFHALSVLLSPRPSLPNQSTCRLQLDVGVDHSLVLVGVDYSLAAWFEHFVHRGLFDYMKARHLQPLSLNSTDNNKINIWVILIMNVETMNLISVFLAVSFEALKVMGVIHADLKGDNIMFVNQRDKPLKVKLIDFGLAVPISEVELGDTLQALPYRAPEVVLGLPISEAIDIWSLGCVIASMFLGAHLYPSCRDEYELLTCIMDTHGLPSERMLEYGVKSHWYFTKDQGSLNNGWRLKIIGPVQDCHNTSVVGPGCATNAHLAPPQSWVGSWVYTGFPPRKTPEEFYDGPAIEKDRDPGRSLVDFMDFLPSLYPEEDEEVLVEFVELLKGMLEVDPHRRMNPSNIL</sequence>
<dbReference type="SUPFAM" id="SSF56112">
    <property type="entry name" value="Protein kinase-like (PK-like)"/>
    <property type="match status" value="1"/>
</dbReference>
<dbReference type="InterPro" id="IPR011009">
    <property type="entry name" value="Kinase-like_dom_sf"/>
</dbReference>
<proteinExistence type="predicted"/>
<protein>
    <submittedName>
        <fullName evidence="7">Homeodomain-interacting protein kinase 3</fullName>
    </submittedName>
</protein>
<dbReference type="GO" id="GO:0004713">
    <property type="term" value="F:protein tyrosine kinase activity"/>
    <property type="evidence" value="ECO:0007669"/>
    <property type="project" value="TreeGrafter"/>
</dbReference>
<dbReference type="PROSITE" id="PS50011">
    <property type="entry name" value="PROTEIN_KINASE_DOM"/>
    <property type="match status" value="1"/>
</dbReference>
<evidence type="ECO:0000259" key="6">
    <source>
        <dbReference type="PROSITE" id="PS50011"/>
    </source>
</evidence>
<dbReference type="InterPro" id="IPR050494">
    <property type="entry name" value="Ser_Thr_dual-spec_kinase"/>
</dbReference>
<keyword evidence="7" id="KW-0371">Homeobox</keyword>
<comment type="caution">
    <text evidence="7">The sequence shown here is derived from an EMBL/GenBank/DDBJ whole genome shotgun (WGS) entry which is preliminary data.</text>
</comment>
<dbReference type="GO" id="GO:0004674">
    <property type="term" value="F:protein serine/threonine kinase activity"/>
    <property type="evidence" value="ECO:0007669"/>
    <property type="project" value="UniProtKB-KW"/>
</dbReference>
<evidence type="ECO:0000256" key="5">
    <source>
        <dbReference type="ARBA" id="ARBA00022840"/>
    </source>
</evidence>
<keyword evidence="1" id="KW-0723">Serine/threonine-protein kinase</keyword>
<dbReference type="GO" id="GO:0046332">
    <property type="term" value="F:SMAD binding"/>
    <property type="evidence" value="ECO:0007669"/>
    <property type="project" value="TreeGrafter"/>
</dbReference>
<dbReference type="GO" id="GO:0005524">
    <property type="term" value="F:ATP binding"/>
    <property type="evidence" value="ECO:0007669"/>
    <property type="project" value="UniProtKB-KW"/>
</dbReference>
<dbReference type="Pfam" id="PF00069">
    <property type="entry name" value="Pkinase"/>
    <property type="match status" value="1"/>
</dbReference>
<keyword evidence="7" id="KW-0238">DNA-binding</keyword>
<organism evidence="7 8">
    <name type="scientific">Merluccius polli</name>
    <name type="common">Benguela hake</name>
    <name type="synonym">Merluccius cadenati</name>
    <dbReference type="NCBI Taxonomy" id="89951"/>
    <lineage>
        <taxon>Eukaryota</taxon>
        <taxon>Metazoa</taxon>
        <taxon>Chordata</taxon>
        <taxon>Craniata</taxon>
        <taxon>Vertebrata</taxon>
        <taxon>Euteleostomi</taxon>
        <taxon>Actinopterygii</taxon>
        <taxon>Neopterygii</taxon>
        <taxon>Teleostei</taxon>
        <taxon>Neoteleostei</taxon>
        <taxon>Acanthomorphata</taxon>
        <taxon>Zeiogadaria</taxon>
        <taxon>Gadariae</taxon>
        <taxon>Gadiformes</taxon>
        <taxon>Gadoidei</taxon>
        <taxon>Merlucciidae</taxon>
        <taxon>Merluccius</taxon>
    </lineage>
</organism>
<dbReference type="GO" id="GO:0003713">
    <property type="term" value="F:transcription coactivator activity"/>
    <property type="evidence" value="ECO:0007669"/>
    <property type="project" value="TreeGrafter"/>
</dbReference>
<dbReference type="AlphaFoldDB" id="A0AA47N6R6"/>
<keyword evidence="8" id="KW-1185">Reference proteome</keyword>
<dbReference type="GO" id="GO:0045944">
    <property type="term" value="P:positive regulation of transcription by RNA polymerase II"/>
    <property type="evidence" value="ECO:0007669"/>
    <property type="project" value="TreeGrafter"/>
</dbReference>
<keyword evidence="5" id="KW-0067">ATP-binding</keyword>
<dbReference type="GO" id="GO:0042771">
    <property type="term" value="P:intrinsic apoptotic signaling pathway in response to DNA damage by p53 class mediator"/>
    <property type="evidence" value="ECO:0007669"/>
    <property type="project" value="TreeGrafter"/>
</dbReference>
<dbReference type="GO" id="GO:0003677">
    <property type="term" value="F:DNA binding"/>
    <property type="evidence" value="ECO:0007669"/>
    <property type="project" value="UniProtKB-KW"/>
</dbReference>
<dbReference type="GO" id="GO:0003714">
    <property type="term" value="F:transcription corepressor activity"/>
    <property type="evidence" value="ECO:0007669"/>
    <property type="project" value="TreeGrafter"/>
</dbReference>
<dbReference type="GO" id="GO:0016605">
    <property type="term" value="C:PML body"/>
    <property type="evidence" value="ECO:0007669"/>
    <property type="project" value="TreeGrafter"/>
</dbReference>
<evidence type="ECO:0000256" key="2">
    <source>
        <dbReference type="ARBA" id="ARBA00022679"/>
    </source>
</evidence>
<dbReference type="PANTHER" id="PTHR24058">
    <property type="entry name" value="DUAL SPECIFICITY PROTEIN KINASE"/>
    <property type="match status" value="1"/>
</dbReference>
<evidence type="ECO:0000313" key="8">
    <source>
        <dbReference type="Proteomes" id="UP001174136"/>
    </source>
</evidence>
<dbReference type="SMART" id="SM00220">
    <property type="entry name" value="S_TKc"/>
    <property type="match status" value="1"/>
</dbReference>
<dbReference type="GO" id="GO:0005737">
    <property type="term" value="C:cytoplasm"/>
    <property type="evidence" value="ECO:0007669"/>
    <property type="project" value="TreeGrafter"/>
</dbReference>